<comment type="subcellular location">
    <subcellularLocation>
        <location evidence="1">Membrane</location>
        <topology evidence="1">Multi-pass membrane protein</topology>
    </subcellularLocation>
</comment>
<evidence type="ECO:0000313" key="8">
    <source>
        <dbReference type="Proteomes" id="UP000263900"/>
    </source>
</evidence>
<dbReference type="OrthoDB" id="9773730at2"/>
<keyword evidence="4 6" id="KW-1133">Transmembrane helix</keyword>
<feature type="transmembrane region" description="Helical" evidence="6">
    <location>
        <begin position="197"/>
        <end position="219"/>
    </location>
</feature>
<dbReference type="InterPro" id="IPR002549">
    <property type="entry name" value="AI-2E-like"/>
</dbReference>
<dbReference type="PANTHER" id="PTHR21716:SF4">
    <property type="entry name" value="TRANSMEMBRANE PROTEIN 245"/>
    <property type="match status" value="1"/>
</dbReference>
<gene>
    <name evidence="7" type="ORF">D3H65_23480</name>
</gene>
<organism evidence="7 8">
    <name type="scientific">Paraflavitalea soli</name>
    <dbReference type="NCBI Taxonomy" id="2315862"/>
    <lineage>
        <taxon>Bacteria</taxon>
        <taxon>Pseudomonadati</taxon>
        <taxon>Bacteroidota</taxon>
        <taxon>Chitinophagia</taxon>
        <taxon>Chitinophagales</taxon>
        <taxon>Chitinophagaceae</taxon>
        <taxon>Paraflavitalea</taxon>
    </lineage>
</organism>
<dbReference type="EMBL" id="CP032157">
    <property type="protein sequence ID" value="AXY76773.1"/>
    <property type="molecule type" value="Genomic_DNA"/>
</dbReference>
<dbReference type="GO" id="GO:0016020">
    <property type="term" value="C:membrane"/>
    <property type="evidence" value="ECO:0007669"/>
    <property type="project" value="UniProtKB-SubCell"/>
</dbReference>
<dbReference type="Pfam" id="PF01594">
    <property type="entry name" value="AI-2E_transport"/>
    <property type="match status" value="1"/>
</dbReference>
<dbReference type="KEGG" id="pseg:D3H65_23480"/>
<reference evidence="7 8" key="1">
    <citation type="submission" date="2018-09" db="EMBL/GenBank/DDBJ databases">
        <title>Genome sequencing of strain 6GH32-13.</title>
        <authorList>
            <person name="Weon H.-Y."/>
            <person name="Heo J."/>
            <person name="Kwon S.-W."/>
        </authorList>
    </citation>
    <scope>NUCLEOTIDE SEQUENCE [LARGE SCALE GENOMIC DNA]</scope>
    <source>
        <strain evidence="7 8">5GH32-13</strain>
    </source>
</reference>
<accession>A0A3B7MTQ4</accession>
<protein>
    <submittedName>
        <fullName evidence="7">AI-2E family transporter</fullName>
    </submittedName>
</protein>
<comment type="similarity">
    <text evidence="2">Belongs to the autoinducer-2 exporter (AI-2E) (TC 2.A.86) family.</text>
</comment>
<dbReference type="AlphaFoldDB" id="A0A3B7MTQ4"/>
<evidence type="ECO:0000256" key="1">
    <source>
        <dbReference type="ARBA" id="ARBA00004141"/>
    </source>
</evidence>
<feature type="transmembrane region" description="Helical" evidence="6">
    <location>
        <begin position="262"/>
        <end position="283"/>
    </location>
</feature>
<evidence type="ECO:0000256" key="2">
    <source>
        <dbReference type="ARBA" id="ARBA00009773"/>
    </source>
</evidence>
<feature type="transmembrane region" description="Helical" evidence="6">
    <location>
        <begin position="225"/>
        <end position="255"/>
    </location>
</feature>
<feature type="transmembrane region" description="Helical" evidence="6">
    <location>
        <begin position="66"/>
        <end position="93"/>
    </location>
</feature>
<feature type="transmembrane region" description="Helical" evidence="6">
    <location>
        <begin position="12"/>
        <end position="45"/>
    </location>
</feature>
<evidence type="ECO:0000256" key="3">
    <source>
        <dbReference type="ARBA" id="ARBA00022692"/>
    </source>
</evidence>
<evidence type="ECO:0000256" key="5">
    <source>
        <dbReference type="ARBA" id="ARBA00023136"/>
    </source>
</evidence>
<dbReference type="PANTHER" id="PTHR21716">
    <property type="entry name" value="TRANSMEMBRANE PROTEIN"/>
    <property type="match status" value="1"/>
</dbReference>
<evidence type="ECO:0000256" key="4">
    <source>
        <dbReference type="ARBA" id="ARBA00022989"/>
    </source>
</evidence>
<evidence type="ECO:0000256" key="6">
    <source>
        <dbReference type="SAM" id="Phobius"/>
    </source>
</evidence>
<keyword evidence="8" id="KW-1185">Reference proteome</keyword>
<name>A0A3B7MTQ4_9BACT</name>
<keyword evidence="3 6" id="KW-0812">Transmembrane</keyword>
<evidence type="ECO:0000313" key="7">
    <source>
        <dbReference type="EMBL" id="AXY76773.1"/>
    </source>
</evidence>
<proteinExistence type="inferred from homology"/>
<feature type="transmembrane region" description="Helical" evidence="6">
    <location>
        <begin position="140"/>
        <end position="162"/>
    </location>
</feature>
<keyword evidence="5 6" id="KW-0472">Membrane</keyword>
<feature type="transmembrane region" description="Helical" evidence="6">
    <location>
        <begin position="295"/>
        <end position="326"/>
    </location>
</feature>
<dbReference type="RefSeq" id="WP_119052650.1">
    <property type="nucleotide sequence ID" value="NZ_CP032157.1"/>
</dbReference>
<dbReference type="Proteomes" id="UP000263900">
    <property type="component" value="Chromosome"/>
</dbReference>
<sequence length="340" mass="38129">MNTIPNNAIRQVLLLITILLIGTVLFIYLQSFIPAFLGAYTLYVLMRKYMFILQGKYKWNKNLAATLLMLLSFLIIMVPILVFANLMTARIAFAVNHSSELLTSIQNFIAKYEKQYDIHILTSENIRRISAMGAETLPKILGATFNTLTTIIIMYFILYFMLVDGRKMESHFYEWVPLKDENLLLLRKELNSLVNSNAIGIPLIALLQGVVGLIGYIILGVDEPIFWFVITCIAAMLPVVGAAMAYIPLSLLFFANGASGKGIIMLVYGFGIIGTVDNIFRFWLQKKLGDVHPLITVFGVIIGVSMFGFIGLIFGPILISLFLLMIKIYANEFSTKEGHS</sequence>